<dbReference type="AlphaFoldDB" id="A0A2H3NKW4"/>
<keyword evidence="5 7" id="KW-1133">Transmembrane helix</keyword>
<sequence>MSTFRDLLGYLRTYRRYIGRRIYLVFVLTIATAFAQGFGITMLLPLLRASQSGGPAEDMGTAEELLYSFLELLGIADSMVGILGLIAFIFIAKGGLAFAKGGYIGYLQSRLLRELKTKLFDAYSRMDYRYYIKQNAGHFINVINGQVNQFFQSFQNFTGFLTQAVTAISYFGFAFFIAWNFALMAIGVGLVLLFLFKYLNAYVRRLSRMRSREMSELNKLLVQSLQSLKYIVSTNQTAHLRTGVLGSVKRLTSYIFKQRIAGAFTSSLKEPVSVLLIIGLIIVQVTVFEDPIAPIFVALLLFHRGMQAMISIQSGWQQTMDKIGSVEMVDDEFDMVHKHREETGSHVLEPLHRSIELDNVSFAYGEDEDHALRGISLTIPANTTVALVGESGAGKSTLVDMLTLLLKPDTGTVEIDDVPHPEIDLNSWRSQIGYVSQETVVFDDTIANNISLWQGNIEDDPELRDRIHDAAKRAYAHHFIEDLPNGYQTVVGDRGVRLSGGQRQRLFVARELFKRPNLLILDEATSALDTESERYIQDSIDALKGEMTVVIIAHRLSTIKNVDYVYVMDEGEVIEEGPYTDLRNHDGSRFQEMVEMQRL</sequence>
<protein>
    <submittedName>
        <fullName evidence="10">ABC transporter ATP-binding protein</fullName>
    </submittedName>
</protein>
<keyword evidence="11" id="KW-1185">Reference proteome</keyword>
<dbReference type="Proteomes" id="UP000221024">
    <property type="component" value="Unassembled WGS sequence"/>
</dbReference>
<dbReference type="PANTHER" id="PTHR43394:SF1">
    <property type="entry name" value="ATP-BINDING CASSETTE SUB-FAMILY B MEMBER 10, MITOCHONDRIAL"/>
    <property type="match status" value="1"/>
</dbReference>
<dbReference type="Gene3D" id="3.40.50.300">
    <property type="entry name" value="P-loop containing nucleotide triphosphate hydrolases"/>
    <property type="match status" value="1"/>
</dbReference>
<name>A0A2H3NKW4_9BACT</name>
<feature type="transmembrane region" description="Helical" evidence="7">
    <location>
        <begin position="157"/>
        <end position="177"/>
    </location>
</feature>
<dbReference type="SUPFAM" id="SSF52540">
    <property type="entry name" value="P-loop containing nucleoside triphosphate hydrolases"/>
    <property type="match status" value="1"/>
</dbReference>
<dbReference type="GO" id="GO:0005886">
    <property type="term" value="C:plasma membrane"/>
    <property type="evidence" value="ECO:0007669"/>
    <property type="project" value="UniProtKB-SubCell"/>
</dbReference>
<evidence type="ECO:0000256" key="7">
    <source>
        <dbReference type="SAM" id="Phobius"/>
    </source>
</evidence>
<dbReference type="Pfam" id="PF00664">
    <property type="entry name" value="ABC_membrane"/>
    <property type="match status" value="1"/>
</dbReference>
<dbReference type="InterPro" id="IPR017871">
    <property type="entry name" value="ABC_transporter-like_CS"/>
</dbReference>
<dbReference type="PROSITE" id="PS50929">
    <property type="entry name" value="ABC_TM1F"/>
    <property type="match status" value="1"/>
</dbReference>
<dbReference type="Gene3D" id="1.20.1560.10">
    <property type="entry name" value="ABC transporter type 1, transmembrane domain"/>
    <property type="match status" value="1"/>
</dbReference>
<comment type="caution">
    <text evidence="10">The sequence shown here is derived from an EMBL/GenBank/DDBJ whole genome shotgun (WGS) entry which is preliminary data.</text>
</comment>
<evidence type="ECO:0000256" key="4">
    <source>
        <dbReference type="ARBA" id="ARBA00022840"/>
    </source>
</evidence>
<feature type="domain" description="ABC transporter" evidence="8">
    <location>
        <begin position="355"/>
        <end position="595"/>
    </location>
</feature>
<dbReference type="OrthoDB" id="9760358at2"/>
<dbReference type="Pfam" id="PF00005">
    <property type="entry name" value="ABC_tran"/>
    <property type="match status" value="1"/>
</dbReference>
<evidence type="ECO:0000313" key="10">
    <source>
        <dbReference type="EMBL" id="PEN06489.1"/>
    </source>
</evidence>
<dbReference type="InterPro" id="IPR003439">
    <property type="entry name" value="ABC_transporter-like_ATP-bd"/>
</dbReference>
<evidence type="ECO:0000256" key="3">
    <source>
        <dbReference type="ARBA" id="ARBA00022741"/>
    </source>
</evidence>
<dbReference type="InterPro" id="IPR027417">
    <property type="entry name" value="P-loop_NTPase"/>
</dbReference>
<dbReference type="SMART" id="SM00382">
    <property type="entry name" value="AAA"/>
    <property type="match status" value="1"/>
</dbReference>
<dbReference type="RefSeq" id="WP_098062382.1">
    <property type="nucleotide sequence ID" value="NZ_PDEP01000008.1"/>
</dbReference>
<dbReference type="InterPro" id="IPR039421">
    <property type="entry name" value="Type_1_exporter"/>
</dbReference>
<keyword evidence="6 7" id="KW-0472">Membrane</keyword>
<dbReference type="PROSITE" id="PS00211">
    <property type="entry name" value="ABC_TRANSPORTER_1"/>
    <property type="match status" value="1"/>
</dbReference>
<dbReference type="PANTHER" id="PTHR43394">
    <property type="entry name" value="ATP-DEPENDENT PERMEASE MDL1, MITOCHONDRIAL"/>
    <property type="match status" value="1"/>
</dbReference>
<evidence type="ECO:0000259" key="9">
    <source>
        <dbReference type="PROSITE" id="PS50929"/>
    </source>
</evidence>
<evidence type="ECO:0000256" key="6">
    <source>
        <dbReference type="ARBA" id="ARBA00023136"/>
    </source>
</evidence>
<dbReference type="GO" id="GO:0005524">
    <property type="term" value="F:ATP binding"/>
    <property type="evidence" value="ECO:0007669"/>
    <property type="project" value="UniProtKB-KW"/>
</dbReference>
<dbReference type="GO" id="GO:0016887">
    <property type="term" value="F:ATP hydrolysis activity"/>
    <property type="evidence" value="ECO:0007669"/>
    <property type="project" value="InterPro"/>
</dbReference>
<evidence type="ECO:0000256" key="5">
    <source>
        <dbReference type="ARBA" id="ARBA00022989"/>
    </source>
</evidence>
<dbReference type="InterPro" id="IPR011527">
    <property type="entry name" value="ABC1_TM_dom"/>
</dbReference>
<dbReference type="FunFam" id="3.40.50.300:FF:000218">
    <property type="entry name" value="Multidrug ABC transporter ATP-binding protein"/>
    <property type="match status" value="1"/>
</dbReference>
<evidence type="ECO:0000259" key="8">
    <source>
        <dbReference type="PROSITE" id="PS50893"/>
    </source>
</evidence>
<feature type="transmembrane region" description="Helical" evidence="7">
    <location>
        <begin position="21"/>
        <end position="46"/>
    </location>
</feature>
<dbReference type="EMBL" id="PDEP01000008">
    <property type="protein sequence ID" value="PEN06489.1"/>
    <property type="molecule type" value="Genomic_DNA"/>
</dbReference>
<comment type="subcellular location">
    <subcellularLocation>
        <location evidence="1">Cell membrane</location>
        <topology evidence="1">Multi-pass membrane protein</topology>
    </subcellularLocation>
</comment>
<dbReference type="SUPFAM" id="SSF90123">
    <property type="entry name" value="ABC transporter transmembrane region"/>
    <property type="match status" value="1"/>
</dbReference>
<keyword evidence="3" id="KW-0547">Nucleotide-binding</keyword>
<feature type="transmembrane region" description="Helical" evidence="7">
    <location>
        <begin position="183"/>
        <end position="203"/>
    </location>
</feature>
<reference evidence="10 11" key="1">
    <citation type="submission" date="2017-10" db="EMBL/GenBank/DDBJ databases">
        <title>Draft genome of Longimonas halophila.</title>
        <authorList>
            <person name="Goh K.M."/>
            <person name="Shamsir M.S."/>
            <person name="Lim S.W."/>
        </authorList>
    </citation>
    <scope>NUCLEOTIDE SEQUENCE [LARGE SCALE GENOMIC DNA]</scope>
    <source>
        <strain evidence="10 11">KCTC 42399</strain>
    </source>
</reference>
<organism evidence="10 11">
    <name type="scientific">Longimonas halophila</name>
    <dbReference type="NCBI Taxonomy" id="1469170"/>
    <lineage>
        <taxon>Bacteria</taxon>
        <taxon>Pseudomonadati</taxon>
        <taxon>Rhodothermota</taxon>
        <taxon>Rhodothermia</taxon>
        <taxon>Rhodothermales</taxon>
        <taxon>Salisaetaceae</taxon>
        <taxon>Longimonas</taxon>
    </lineage>
</organism>
<dbReference type="InterPro" id="IPR003593">
    <property type="entry name" value="AAA+_ATPase"/>
</dbReference>
<evidence type="ECO:0000256" key="2">
    <source>
        <dbReference type="ARBA" id="ARBA00022692"/>
    </source>
</evidence>
<dbReference type="GO" id="GO:0015421">
    <property type="term" value="F:ABC-type oligopeptide transporter activity"/>
    <property type="evidence" value="ECO:0007669"/>
    <property type="project" value="TreeGrafter"/>
</dbReference>
<proteinExistence type="predicted"/>
<accession>A0A2H3NKW4</accession>
<feature type="transmembrane region" description="Helical" evidence="7">
    <location>
        <begin position="274"/>
        <end position="302"/>
    </location>
</feature>
<keyword evidence="4 10" id="KW-0067">ATP-binding</keyword>
<dbReference type="PROSITE" id="PS50893">
    <property type="entry name" value="ABC_TRANSPORTER_2"/>
    <property type="match status" value="1"/>
</dbReference>
<keyword evidence="2 7" id="KW-0812">Transmembrane</keyword>
<evidence type="ECO:0000313" key="11">
    <source>
        <dbReference type="Proteomes" id="UP000221024"/>
    </source>
</evidence>
<evidence type="ECO:0000256" key="1">
    <source>
        <dbReference type="ARBA" id="ARBA00004651"/>
    </source>
</evidence>
<feature type="domain" description="ABC transmembrane type-1" evidence="9">
    <location>
        <begin position="24"/>
        <end position="321"/>
    </location>
</feature>
<dbReference type="InterPro" id="IPR036640">
    <property type="entry name" value="ABC1_TM_sf"/>
</dbReference>
<gene>
    <name evidence="10" type="ORF">CRI93_09410</name>
</gene>
<feature type="transmembrane region" description="Helical" evidence="7">
    <location>
        <begin position="66"/>
        <end position="91"/>
    </location>
</feature>